<reference evidence="1 2" key="1">
    <citation type="submission" date="2018-07" db="EMBL/GenBank/DDBJ databases">
        <title>Venubactetium sediminum gen. nov., sp. nov., isolated from a marine solar saltern.</title>
        <authorList>
            <person name="Wang S."/>
        </authorList>
    </citation>
    <scope>NUCLEOTIDE SEQUENCE [LARGE SCALE GENOMIC DNA]</scope>
    <source>
        <strain evidence="1 2">WD2A32</strain>
    </source>
</reference>
<sequence>MRQSGEVAMADNKKVFSDRQAAFLQHLATRMVPEARDLNAAQRRRLRMTIRLMLRRRSGMERLQVRLFLFVIRWLPALRYLRPFERMPESAQDRFLAFLEAAPLKVIRAGFWGLKTLVFMGYYGQADIAKEIHYTPSLHHGNEYLG</sequence>
<proteinExistence type="predicted"/>
<protein>
    <submittedName>
        <fullName evidence="1">Uncharacterized protein</fullName>
    </submittedName>
</protein>
<evidence type="ECO:0000313" key="1">
    <source>
        <dbReference type="EMBL" id="RDD60764.1"/>
    </source>
</evidence>
<evidence type="ECO:0000313" key="2">
    <source>
        <dbReference type="Proteomes" id="UP000253941"/>
    </source>
</evidence>
<keyword evidence="2" id="KW-1185">Reference proteome</keyword>
<gene>
    <name evidence="1" type="ORF">DRB17_16330</name>
</gene>
<comment type="caution">
    <text evidence="1">The sequence shown here is derived from an EMBL/GenBank/DDBJ whole genome shotgun (WGS) entry which is preliminary data.</text>
</comment>
<name>A0A369T8H1_9PROT</name>
<dbReference type="AlphaFoldDB" id="A0A369T8H1"/>
<organism evidence="1 2">
    <name type="scientific">Ferruginivarius sediminum</name>
    <dbReference type="NCBI Taxonomy" id="2661937"/>
    <lineage>
        <taxon>Bacteria</taxon>
        <taxon>Pseudomonadati</taxon>
        <taxon>Pseudomonadota</taxon>
        <taxon>Alphaproteobacteria</taxon>
        <taxon>Rhodospirillales</taxon>
        <taxon>Rhodospirillaceae</taxon>
        <taxon>Ferruginivarius</taxon>
    </lineage>
</organism>
<dbReference type="EMBL" id="QPMH01000020">
    <property type="protein sequence ID" value="RDD60764.1"/>
    <property type="molecule type" value="Genomic_DNA"/>
</dbReference>
<accession>A0A369T8H1</accession>
<dbReference type="Proteomes" id="UP000253941">
    <property type="component" value="Unassembled WGS sequence"/>
</dbReference>